<keyword evidence="1" id="KW-0472">Membrane</keyword>
<dbReference type="Pfam" id="PF14093">
    <property type="entry name" value="DUF4271"/>
    <property type="match status" value="1"/>
</dbReference>
<keyword evidence="3" id="KW-1185">Reference proteome</keyword>
<reference evidence="2 3" key="1">
    <citation type="submission" date="2020-08" db="EMBL/GenBank/DDBJ databases">
        <title>Croceimicrobium hydrocarbonivorans gen. nov., sp. nov., a novel marine bacterium isolated from a bacterial consortium that degrades polyethylene terephthalate.</title>
        <authorList>
            <person name="Liu R."/>
        </authorList>
    </citation>
    <scope>NUCLEOTIDE SEQUENCE [LARGE SCALE GENOMIC DNA]</scope>
    <source>
        <strain evidence="2 3">A20-9</strain>
    </source>
</reference>
<evidence type="ECO:0000313" key="2">
    <source>
        <dbReference type="EMBL" id="QNR22793.1"/>
    </source>
</evidence>
<dbReference type="InterPro" id="IPR025367">
    <property type="entry name" value="DUF4271"/>
</dbReference>
<keyword evidence="1" id="KW-0812">Transmembrane</keyword>
<evidence type="ECO:0000256" key="1">
    <source>
        <dbReference type="SAM" id="Phobius"/>
    </source>
</evidence>
<dbReference type="Proteomes" id="UP000516305">
    <property type="component" value="Chromosome"/>
</dbReference>
<protein>
    <submittedName>
        <fullName evidence="2">DUF4271 domain-containing protein</fullName>
    </submittedName>
</protein>
<feature type="transmembrane region" description="Helical" evidence="1">
    <location>
        <begin position="102"/>
        <end position="124"/>
    </location>
</feature>
<gene>
    <name evidence="2" type="ORF">H4K34_10415</name>
</gene>
<evidence type="ECO:0000313" key="3">
    <source>
        <dbReference type="Proteomes" id="UP000516305"/>
    </source>
</evidence>
<keyword evidence="1" id="KW-1133">Transmembrane helix</keyword>
<dbReference type="EMBL" id="CP060139">
    <property type="protein sequence ID" value="QNR22793.1"/>
    <property type="molecule type" value="Genomic_DNA"/>
</dbReference>
<feature type="transmembrane region" description="Helical" evidence="1">
    <location>
        <begin position="12"/>
        <end position="30"/>
    </location>
</feature>
<feature type="transmembrane region" description="Helical" evidence="1">
    <location>
        <begin position="197"/>
        <end position="215"/>
    </location>
</feature>
<dbReference type="AlphaFoldDB" id="A0A7H0VAP5"/>
<name>A0A7H0VAP5_9FLAO</name>
<proteinExistence type="predicted"/>
<feature type="transmembrane region" description="Helical" evidence="1">
    <location>
        <begin position="163"/>
        <end position="185"/>
    </location>
</feature>
<dbReference type="RefSeq" id="WP_210757360.1">
    <property type="nucleotide sequence ID" value="NZ_CP060139.1"/>
</dbReference>
<dbReference type="KEGG" id="chyd:H4K34_10415"/>
<feature type="transmembrane region" description="Helical" evidence="1">
    <location>
        <begin position="136"/>
        <end position="157"/>
    </location>
</feature>
<feature type="transmembrane region" description="Helical" evidence="1">
    <location>
        <begin position="66"/>
        <end position="82"/>
    </location>
</feature>
<accession>A0A7H0VAP5</accession>
<sequence>MGTALSHRASDWILIISLAAGTLVVLARYFNAMRVNQLLRFPWQSQADEFSLQFNTGKVGLNADRLLIISAWIFFPLLITALKMKGESAAILNYDWASYFRILLISGLYLILKLLVASAVGYAFEREEEMFKGQNLALAHFTWLALVGGALAFVLYFLPLGSWQFYLLLLPLVLVGLIFLIRSVLYCLRIGFNTSYIILYLCALEIIPLFFLYSLV</sequence>
<organism evidence="2 3">
    <name type="scientific">Croceimicrobium hydrocarbonivorans</name>
    <dbReference type="NCBI Taxonomy" id="2761580"/>
    <lineage>
        <taxon>Bacteria</taxon>
        <taxon>Pseudomonadati</taxon>
        <taxon>Bacteroidota</taxon>
        <taxon>Flavobacteriia</taxon>
        <taxon>Flavobacteriales</taxon>
        <taxon>Owenweeksiaceae</taxon>
        <taxon>Croceimicrobium</taxon>
    </lineage>
</organism>